<feature type="compositionally biased region" description="Polar residues" evidence="8">
    <location>
        <begin position="57"/>
        <end position="68"/>
    </location>
</feature>
<keyword evidence="6" id="KW-0378">Hydrolase</keyword>
<dbReference type="Pfam" id="PF00098">
    <property type="entry name" value="zf-CCHC"/>
    <property type="match status" value="1"/>
</dbReference>
<dbReference type="InterPro" id="IPR021109">
    <property type="entry name" value="Peptidase_aspartic_dom_sf"/>
</dbReference>
<feature type="non-terminal residue" evidence="11">
    <location>
        <position position="533"/>
    </location>
</feature>
<evidence type="ECO:0000259" key="9">
    <source>
        <dbReference type="Pfam" id="PF00078"/>
    </source>
</evidence>
<accession>A0ABD3ITS3</accession>
<dbReference type="PANTHER" id="PTHR35046">
    <property type="entry name" value="ZINC KNUCKLE (CCHC-TYPE) FAMILY PROTEIN"/>
    <property type="match status" value="1"/>
</dbReference>
<dbReference type="FunFam" id="3.10.10.10:FF:000007">
    <property type="entry name" value="Retrovirus-related Pol polyprotein from transposon 17.6-like Protein"/>
    <property type="match status" value="1"/>
</dbReference>
<protein>
    <recommendedName>
        <fullName evidence="13">Reverse transcriptase</fullName>
    </recommendedName>
</protein>
<reference evidence="11 12" key="1">
    <citation type="submission" date="2024-11" db="EMBL/GenBank/DDBJ databases">
        <title>Chromosome-level genome assembly of Eucalyptus globulus Labill. provides insights into its genome evolution.</title>
        <authorList>
            <person name="Li X."/>
        </authorList>
    </citation>
    <scope>NUCLEOTIDE SEQUENCE [LARGE SCALE GENOMIC DNA]</scope>
    <source>
        <strain evidence="11">CL2024</strain>
        <tissue evidence="11">Fresh tender leaves</tissue>
    </source>
</reference>
<dbReference type="SUPFAM" id="SSF50630">
    <property type="entry name" value="Acid proteases"/>
    <property type="match status" value="1"/>
</dbReference>
<dbReference type="InterPro" id="IPR001878">
    <property type="entry name" value="Znf_CCHC"/>
</dbReference>
<keyword evidence="7" id="KW-0695">RNA-directed DNA polymerase</keyword>
<dbReference type="CDD" id="cd00303">
    <property type="entry name" value="retropepsin_like"/>
    <property type="match status" value="1"/>
</dbReference>
<evidence type="ECO:0000256" key="7">
    <source>
        <dbReference type="ARBA" id="ARBA00022918"/>
    </source>
</evidence>
<keyword evidence="1" id="KW-0645">Protease</keyword>
<sequence>FLRLSARNNLAKSEVQQTARYINGLRLNIQDRVSLHRLFSVEDAQEMARKVEMQLERTSPINRANNYSARGLSGKGRQLDVSESSNQQTNTINQTPGSSTGVRKEPVIANNRNANQNAQNPYAKPPPIKCYKCNELGHRSSDYDWVDEEEVEDEEGEHVNCVVRRLLLAPRREDTQRNSLFRARCTVNGKVCDVIIDSGSCENIVSKALVDHLQLMTELHPSPYTIGWIRKGAELKVTQLCHLPISIGKSYKDTIICDVVEMDACHVLLGRPWQYDVDITHRARENTYSFVWKKTKIILKPMSNTPQAPKKQSAGIMLNVRKREGMYMIVEKGNQEAIIPIPEALQPLLRAFSDVIPEDLPVGLPPLKDIQHEIDFLPGASLPNLPHYRMNLKENQILKDQVGELLRKGFLHESMSPCAVPALLTPKKDGSMRMCIDSRAINRITVFTKIDLRSGYHQVRIRPGDEWKTAFKTSEGLYEWVVMPFGLTNAPSTFMHLMTQVLKPFIGKFVVVYFDDILIYSPDDQQHMEHLRD</sequence>
<comment type="caution">
    <text evidence="11">The sequence shown here is derived from an EMBL/GenBank/DDBJ whole genome shotgun (WGS) entry which is preliminary data.</text>
</comment>
<evidence type="ECO:0008006" key="13">
    <source>
        <dbReference type="Google" id="ProtNLM"/>
    </source>
</evidence>
<keyword evidence="2" id="KW-0808">Transferase</keyword>
<keyword evidence="4" id="KW-0540">Nuclease</keyword>
<name>A0ABD3ITS3_EUCGL</name>
<organism evidence="11 12">
    <name type="scientific">Eucalyptus globulus</name>
    <name type="common">Tasmanian blue gum</name>
    <dbReference type="NCBI Taxonomy" id="34317"/>
    <lineage>
        <taxon>Eukaryota</taxon>
        <taxon>Viridiplantae</taxon>
        <taxon>Streptophyta</taxon>
        <taxon>Embryophyta</taxon>
        <taxon>Tracheophyta</taxon>
        <taxon>Spermatophyta</taxon>
        <taxon>Magnoliopsida</taxon>
        <taxon>eudicotyledons</taxon>
        <taxon>Gunneridae</taxon>
        <taxon>Pentapetalae</taxon>
        <taxon>rosids</taxon>
        <taxon>malvids</taxon>
        <taxon>Myrtales</taxon>
        <taxon>Myrtaceae</taxon>
        <taxon>Myrtoideae</taxon>
        <taxon>Eucalypteae</taxon>
        <taxon>Eucalyptus</taxon>
    </lineage>
</organism>
<feature type="non-terminal residue" evidence="11">
    <location>
        <position position="1"/>
    </location>
</feature>
<dbReference type="InterPro" id="IPR043502">
    <property type="entry name" value="DNA/RNA_pol_sf"/>
</dbReference>
<evidence type="ECO:0000256" key="1">
    <source>
        <dbReference type="ARBA" id="ARBA00022670"/>
    </source>
</evidence>
<dbReference type="Proteomes" id="UP001634007">
    <property type="component" value="Unassembled WGS sequence"/>
</dbReference>
<gene>
    <name evidence="11" type="ORF">ACJRO7_008891</name>
</gene>
<dbReference type="SUPFAM" id="SSF56672">
    <property type="entry name" value="DNA/RNA polymerases"/>
    <property type="match status" value="1"/>
</dbReference>
<evidence type="ECO:0000259" key="10">
    <source>
        <dbReference type="Pfam" id="PF00098"/>
    </source>
</evidence>
<keyword evidence="3" id="KW-0548">Nucleotidyltransferase</keyword>
<dbReference type="Pfam" id="PF00078">
    <property type="entry name" value="RVT_1"/>
    <property type="match status" value="1"/>
</dbReference>
<dbReference type="AlphaFoldDB" id="A0ABD3ITS3"/>
<evidence type="ECO:0000256" key="3">
    <source>
        <dbReference type="ARBA" id="ARBA00022695"/>
    </source>
</evidence>
<dbReference type="Gene3D" id="2.40.70.10">
    <property type="entry name" value="Acid Proteases"/>
    <property type="match status" value="1"/>
</dbReference>
<proteinExistence type="predicted"/>
<keyword evidence="5" id="KW-0255">Endonuclease</keyword>
<dbReference type="GO" id="GO:0004519">
    <property type="term" value="F:endonuclease activity"/>
    <property type="evidence" value="ECO:0007669"/>
    <property type="project" value="UniProtKB-KW"/>
</dbReference>
<evidence type="ECO:0000313" key="11">
    <source>
        <dbReference type="EMBL" id="KAL3717379.1"/>
    </source>
</evidence>
<evidence type="ECO:0000256" key="8">
    <source>
        <dbReference type="SAM" id="MobiDB-lite"/>
    </source>
</evidence>
<evidence type="ECO:0000256" key="4">
    <source>
        <dbReference type="ARBA" id="ARBA00022722"/>
    </source>
</evidence>
<dbReference type="Gene3D" id="3.10.10.10">
    <property type="entry name" value="HIV Type 1 Reverse Transcriptase, subunit A, domain 1"/>
    <property type="match status" value="1"/>
</dbReference>
<evidence type="ECO:0000256" key="6">
    <source>
        <dbReference type="ARBA" id="ARBA00022801"/>
    </source>
</evidence>
<dbReference type="GO" id="GO:0006508">
    <property type="term" value="P:proteolysis"/>
    <property type="evidence" value="ECO:0007669"/>
    <property type="project" value="UniProtKB-KW"/>
</dbReference>
<evidence type="ECO:0000256" key="2">
    <source>
        <dbReference type="ARBA" id="ARBA00022679"/>
    </source>
</evidence>
<feature type="domain" description="Reverse transcriptase" evidence="9">
    <location>
        <begin position="445"/>
        <end position="532"/>
    </location>
</feature>
<dbReference type="PANTHER" id="PTHR35046:SF18">
    <property type="entry name" value="RNA-DIRECTED DNA POLYMERASE"/>
    <property type="match status" value="1"/>
</dbReference>
<dbReference type="CDD" id="cd01647">
    <property type="entry name" value="RT_LTR"/>
    <property type="match status" value="1"/>
</dbReference>
<feature type="compositionally biased region" description="Polar residues" evidence="8">
    <location>
        <begin position="81"/>
        <end position="101"/>
    </location>
</feature>
<keyword evidence="12" id="KW-1185">Reference proteome</keyword>
<evidence type="ECO:0000256" key="5">
    <source>
        <dbReference type="ARBA" id="ARBA00022759"/>
    </source>
</evidence>
<dbReference type="EMBL" id="JBJKBG010000011">
    <property type="protein sequence ID" value="KAL3717379.1"/>
    <property type="molecule type" value="Genomic_DNA"/>
</dbReference>
<feature type="domain" description="CCHC-type" evidence="10">
    <location>
        <begin position="128"/>
        <end position="142"/>
    </location>
</feature>
<evidence type="ECO:0000313" key="12">
    <source>
        <dbReference type="Proteomes" id="UP001634007"/>
    </source>
</evidence>
<dbReference type="GO" id="GO:0003964">
    <property type="term" value="F:RNA-directed DNA polymerase activity"/>
    <property type="evidence" value="ECO:0007669"/>
    <property type="project" value="UniProtKB-KW"/>
</dbReference>
<dbReference type="InterPro" id="IPR000477">
    <property type="entry name" value="RT_dom"/>
</dbReference>
<feature type="region of interest" description="Disordered" evidence="8">
    <location>
        <begin position="57"/>
        <end position="103"/>
    </location>
</feature>
<dbReference type="GO" id="GO:0008233">
    <property type="term" value="F:peptidase activity"/>
    <property type="evidence" value="ECO:0007669"/>
    <property type="project" value="UniProtKB-KW"/>
</dbReference>